<evidence type="ECO:0000313" key="1">
    <source>
        <dbReference type="EMBL" id="SPQ23641.1"/>
    </source>
</evidence>
<dbReference type="EMBL" id="OUUZ01000011">
    <property type="protein sequence ID" value="SPQ23641.1"/>
    <property type="molecule type" value="Genomic_DNA"/>
</dbReference>
<evidence type="ECO:0000313" key="2">
    <source>
        <dbReference type="Proteomes" id="UP000289323"/>
    </source>
</evidence>
<reference evidence="1 2" key="1">
    <citation type="submission" date="2018-04" db="EMBL/GenBank/DDBJ databases">
        <authorList>
            <person name="Huttner S."/>
            <person name="Dainat J."/>
        </authorList>
    </citation>
    <scope>NUCLEOTIDE SEQUENCE [LARGE SCALE GENOMIC DNA]</scope>
</reference>
<proteinExistence type="predicted"/>
<accession>A0A446BMA1</accession>
<sequence>MDHKDLNYILEDLPAIDVDDDDVIGDDITVNITLYGAFYSFYITTYSTFYNFDVIYAYYTITSNACYV</sequence>
<protein>
    <submittedName>
        <fullName evidence="1">95374ac5-b99f-496c-8d37-40c2e9d6fd1b</fullName>
    </submittedName>
</protein>
<dbReference type="AlphaFoldDB" id="A0A446BMA1"/>
<gene>
    <name evidence="1" type="ORF">TT172_LOCUS6060</name>
</gene>
<organism evidence="1 2">
    <name type="scientific">Thermothielavioides terrestris</name>
    <dbReference type="NCBI Taxonomy" id="2587410"/>
    <lineage>
        <taxon>Eukaryota</taxon>
        <taxon>Fungi</taxon>
        <taxon>Dikarya</taxon>
        <taxon>Ascomycota</taxon>
        <taxon>Pezizomycotina</taxon>
        <taxon>Sordariomycetes</taxon>
        <taxon>Sordariomycetidae</taxon>
        <taxon>Sordariales</taxon>
        <taxon>Chaetomiaceae</taxon>
        <taxon>Thermothielavioides</taxon>
    </lineage>
</organism>
<name>A0A446BMA1_9PEZI</name>
<dbReference type="Proteomes" id="UP000289323">
    <property type="component" value="Unassembled WGS sequence"/>
</dbReference>